<dbReference type="RefSeq" id="WP_380940387.1">
    <property type="nucleotide sequence ID" value="NZ_JBHUFC010000003.1"/>
</dbReference>
<accession>A0ABW4NDC6</accession>
<sequence length="421" mass="45346">MPVDRRQILGLAAGGALALGGCGTGRAADTIDFWAMGNEAAAVAPLLRAFERDHAGTRVRLQALPWSAAHEKLLTGFAGGSLPHVAQVGNTWLAELAAIGAIAPLTGDTGWATQDAFPAVVETNRIHGRLVAVPWYVDTRLQFVRTDIADAAGYDPLPNDWAGWKRALAAIQRRATRGDHAILLPLNEFEQLLTFALQQPDPLLRDEGTRGNFASAGFRGALEFYVSLFRDGLAPKVSSTTIANIWNEFARGRFAVFLSGPWTVRELIARRGPDFAKNWATVTMPGPDGPGASAPGGSSLVVFDAARDRKDVAALVRYLSTPDVQARFNALSDDLPARPSAWALAGLDRNARMAPFAAQLGRARPVPKVPEWERIVTEMQRVAELAVAGTLTIPAAAAEIDRRADALLAKRRWMREKGRAA</sequence>
<name>A0ABW4NDC6_9SPHN</name>
<organism evidence="5 6">
    <name type="scientific">Sphingomonas floccifaciens</name>
    <dbReference type="NCBI Taxonomy" id="1844115"/>
    <lineage>
        <taxon>Bacteria</taxon>
        <taxon>Pseudomonadati</taxon>
        <taxon>Pseudomonadota</taxon>
        <taxon>Alphaproteobacteria</taxon>
        <taxon>Sphingomonadales</taxon>
        <taxon>Sphingomonadaceae</taxon>
        <taxon>Sphingomonas</taxon>
    </lineage>
</organism>
<dbReference type="PANTHER" id="PTHR43649:SF34">
    <property type="entry name" value="ABC TRANSPORTER PERIPLASMIC-BINDING PROTEIN YCJN-RELATED"/>
    <property type="match status" value="1"/>
</dbReference>
<dbReference type="PROSITE" id="PS51257">
    <property type="entry name" value="PROKAR_LIPOPROTEIN"/>
    <property type="match status" value="1"/>
</dbReference>
<keyword evidence="4" id="KW-0732">Signal</keyword>
<evidence type="ECO:0000256" key="1">
    <source>
        <dbReference type="ARBA" id="ARBA00004418"/>
    </source>
</evidence>
<comment type="subcellular location">
    <subcellularLocation>
        <location evidence="1">Periplasm</location>
    </subcellularLocation>
</comment>
<dbReference type="Gene3D" id="3.40.190.10">
    <property type="entry name" value="Periplasmic binding protein-like II"/>
    <property type="match status" value="2"/>
</dbReference>
<comment type="caution">
    <text evidence="5">The sequence shown here is derived from an EMBL/GenBank/DDBJ whole genome shotgun (WGS) entry which is preliminary data.</text>
</comment>
<evidence type="ECO:0000313" key="6">
    <source>
        <dbReference type="Proteomes" id="UP001597283"/>
    </source>
</evidence>
<dbReference type="Pfam" id="PF01547">
    <property type="entry name" value="SBP_bac_1"/>
    <property type="match status" value="1"/>
</dbReference>
<keyword evidence="3" id="KW-0813">Transport</keyword>
<dbReference type="InterPro" id="IPR050490">
    <property type="entry name" value="Bact_solute-bd_prot1"/>
</dbReference>
<dbReference type="PANTHER" id="PTHR43649">
    <property type="entry name" value="ARABINOSE-BINDING PROTEIN-RELATED"/>
    <property type="match status" value="1"/>
</dbReference>
<evidence type="ECO:0000256" key="2">
    <source>
        <dbReference type="ARBA" id="ARBA00008520"/>
    </source>
</evidence>
<protein>
    <submittedName>
        <fullName evidence="5">Extracellular solute-binding protein</fullName>
    </submittedName>
</protein>
<dbReference type="SUPFAM" id="SSF53850">
    <property type="entry name" value="Periplasmic binding protein-like II"/>
    <property type="match status" value="1"/>
</dbReference>
<keyword evidence="6" id="KW-1185">Reference proteome</keyword>
<evidence type="ECO:0000313" key="5">
    <source>
        <dbReference type="EMBL" id="MFD1788036.1"/>
    </source>
</evidence>
<proteinExistence type="inferred from homology"/>
<dbReference type="InterPro" id="IPR006059">
    <property type="entry name" value="SBP"/>
</dbReference>
<gene>
    <name evidence="5" type="ORF">ACFSC3_10655</name>
</gene>
<comment type="similarity">
    <text evidence="2">Belongs to the bacterial solute-binding protein 1 family.</text>
</comment>
<evidence type="ECO:0000256" key="3">
    <source>
        <dbReference type="ARBA" id="ARBA00022448"/>
    </source>
</evidence>
<evidence type="ECO:0000256" key="4">
    <source>
        <dbReference type="ARBA" id="ARBA00022729"/>
    </source>
</evidence>
<dbReference type="EMBL" id="JBHUFC010000003">
    <property type="protein sequence ID" value="MFD1788036.1"/>
    <property type="molecule type" value="Genomic_DNA"/>
</dbReference>
<dbReference type="Proteomes" id="UP001597283">
    <property type="component" value="Unassembled WGS sequence"/>
</dbReference>
<reference evidence="6" key="1">
    <citation type="journal article" date="2019" name="Int. J. Syst. Evol. Microbiol.">
        <title>The Global Catalogue of Microorganisms (GCM) 10K type strain sequencing project: providing services to taxonomists for standard genome sequencing and annotation.</title>
        <authorList>
            <consortium name="The Broad Institute Genomics Platform"/>
            <consortium name="The Broad Institute Genome Sequencing Center for Infectious Disease"/>
            <person name="Wu L."/>
            <person name="Ma J."/>
        </authorList>
    </citation>
    <scope>NUCLEOTIDE SEQUENCE [LARGE SCALE GENOMIC DNA]</scope>
    <source>
        <strain evidence="6">Q85</strain>
    </source>
</reference>